<protein>
    <recommendedName>
        <fullName evidence="3">DNA-binding protein</fullName>
    </recommendedName>
</protein>
<dbReference type="AlphaFoldDB" id="A0AAU8DR08"/>
<name>A0AAU8DR08_9ACTN</name>
<feature type="compositionally biased region" description="Basic and acidic residues" evidence="1">
    <location>
        <begin position="717"/>
        <end position="736"/>
    </location>
</feature>
<gene>
    <name evidence="2" type="ORF">ABLG96_21735</name>
</gene>
<evidence type="ECO:0000256" key="1">
    <source>
        <dbReference type="SAM" id="MobiDB-lite"/>
    </source>
</evidence>
<accession>A0AAU8DR08</accession>
<feature type="compositionally biased region" description="Polar residues" evidence="1">
    <location>
        <begin position="662"/>
        <end position="675"/>
    </location>
</feature>
<dbReference type="RefSeq" id="WP_353649383.1">
    <property type="nucleotide sequence ID" value="NZ_CP159218.1"/>
</dbReference>
<evidence type="ECO:0000313" key="2">
    <source>
        <dbReference type="EMBL" id="XCG63768.1"/>
    </source>
</evidence>
<feature type="compositionally biased region" description="Basic and acidic residues" evidence="1">
    <location>
        <begin position="677"/>
        <end position="695"/>
    </location>
</feature>
<reference evidence="2" key="1">
    <citation type="submission" date="2024-05" db="EMBL/GenBank/DDBJ databases">
        <authorList>
            <person name="Cai S.Y."/>
            <person name="Jin L.M."/>
            <person name="Li H.R."/>
        </authorList>
    </citation>
    <scope>NUCLEOTIDE SEQUENCE</scope>
    <source>
        <strain evidence="2">A5-74</strain>
    </source>
</reference>
<sequence length="748" mass="79716">MTMTMTRWDTAATLSLGDIARLAEVQRPVVSMWRSRSAGTAVPFPAPCAGSDVAGPRFAAADVADWLTATGRGNNADAAREVLLHSDIHLIDGPDREPLQALLSLLALQAQCGELPDDIDDLLDLADQYDPDDDLLYSELTRCEALLPQLLPLAGALSEAAYGSAGAARAVGDRRARTLSAAREPALTETGARVLRALTAALVRRRPGAVVCDATGAASALLPDLDEEVAIGAIGGPTGPVARAARRELVTQGVTWRNDVAPTVTLLGLPSAEAPAATSAALLQAITDHRATCPPETVTLVWGPAAALTDSITRDDRGRTDDDERCDGLRRRLLSSGKVRAIVRLPAGLRLPRSRERLALWCFGPTEEANEPRTVTADLADRAFDEVVLSGLVSDVLAGLDGSRGLRARQLEVCQIRTKSWLGAAKKSLVPPARRSERAHPTVVLLDRYDKAVAALTGSVADPPLVPTVQVRTTPYSPLAATMSQLISERALGYRAGLRMTQAVDTDDGGVPVLDARSGAEPVATLDRFDLNLTYPQLQYTDPGDVVFCTSGRPRAFVDRKGGAVVRHPSRVLRSTDVRLIPASLAAAINAREPGETAWRTWSIPLIDHLTAPSVRSGLAALDDERRRLAVQLAAVADAEQALLDLAAGGAVDIDSPVPVERSSTSTVDRPSTSPMVERRRSRDPGPINHARDVGEPPTVVDRPPTSSLVERPSTLVERRRSRDPDPDSPALHDTDCPTPPRTTSEEI</sequence>
<dbReference type="EMBL" id="CP159218">
    <property type="protein sequence ID" value="XCG63768.1"/>
    <property type="molecule type" value="Genomic_DNA"/>
</dbReference>
<proteinExistence type="predicted"/>
<organism evidence="2">
    <name type="scientific">Nakamurella sp. A5-74</name>
    <dbReference type="NCBI Taxonomy" id="3158264"/>
    <lineage>
        <taxon>Bacteria</taxon>
        <taxon>Bacillati</taxon>
        <taxon>Actinomycetota</taxon>
        <taxon>Actinomycetes</taxon>
        <taxon>Nakamurellales</taxon>
        <taxon>Nakamurellaceae</taxon>
        <taxon>Nakamurella</taxon>
    </lineage>
</organism>
<evidence type="ECO:0008006" key="3">
    <source>
        <dbReference type="Google" id="ProtNLM"/>
    </source>
</evidence>
<feature type="region of interest" description="Disordered" evidence="1">
    <location>
        <begin position="654"/>
        <end position="748"/>
    </location>
</feature>